<dbReference type="EMBL" id="CP165727">
    <property type="protein sequence ID" value="XDV66334.1"/>
    <property type="molecule type" value="Genomic_DNA"/>
</dbReference>
<gene>
    <name evidence="2" type="ORF">AB5J51_27120</name>
</gene>
<protein>
    <recommendedName>
        <fullName evidence="3">Histidine kinase</fullName>
    </recommendedName>
</protein>
<name>A0AB39Y8A3_9ACTN</name>
<evidence type="ECO:0008006" key="3">
    <source>
        <dbReference type="Google" id="ProtNLM"/>
    </source>
</evidence>
<accession>A0AB39Y8A3</accession>
<reference evidence="2" key="1">
    <citation type="submission" date="2024-08" db="EMBL/GenBank/DDBJ databases">
        <authorList>
            <person name="Yu S.T."/>
        </authorList>
    </citation>
    <scope>NUCLEOTIDE SEQUENCE</scope>
    <source>
        <strain evidence="2">R33</strain>
    </source>
</reference>
<dbReference type="AlphaFoldDB" id="A0AB39Y8A3"/>
<evidence type="ECO:0000256" key="1">
    <source>
        <dbReference type="SAM" id="MobiDB-lite"/>
    </source>
</evidence>
<dbReference type="RefSeq" id="WP_369778859.1">
    <property type="nucleotide sequence ID" value="NZ_CP165727.1"/>
</dbReference>
<proteinExistence type="predicted"/>
<organism evidence="2">
    <name type="scientific">Streptomyces sp. R33</name>
    <dbReference type="NCBI Taxonomy" id="3238629"/>
    <lineage>
        <taxon>Bacteria</taxon>
        <taxon>Bacillati</taxon>
        <taxon>Actinomycetota</taxon>
        <taxon>Actinomycetes</taxon>
        <taxon>Kitasatosporales</taxon>
        <taxon>Streptomycetaceae</taxon>
        <taxon>Streptomyces</taxon>
    </lineage>
</organism>
<feature type="region of interest" description="Disordered" evidence="1">
    <location>
        <begin position="27"/>
        <end position="78"/>
    </location>
</feature>
<evidence type="ECO:0000313" key="2">
    <source>
        <dbReference type="EMBL" id="XDV66334.1"/>
    </source>
</evidence>
<feature type="compositionally biased region" description="Basic and acidic residues" evidence="1">
    <location>
        <begin position="69"/>
        <end position="78"/>
    </location>
</feature>
<sequence>MLTLLLAAGTLTVIAAAAVVMSLALRHGEEQDRQTRHSSPHAAYWGTERPYPARPLRARHAAPRTPSRARTDRHGDHP</sequence>